<dbReference type="Gene3D" id="1.10.287.370">
    <property type="match status" value="1"/>
</dbReference>
<evidence type="ECO:0000313" key="3">
    <source>
        <dbReference type="EMBL" id="CAD8593039.1"/>
    </source>
</evidence>
<dbReference type="GO" id="GO:0009409">
    <property type="term" value="P:response to cold"/>
    <property type="evidence" value="ECO:0007669"/>
    <property type="project" value="UniProtKB-ARBA"/>
</dbReference>
<accession>A0A6U2DWQ7</accession>
<keyword evidence="2" id="KW-0143">Chaperone</keyword>
<evidence type="ECO:0000256" key="1">
    <source>
        <dbReference type="ARBA" id="ARBA00008045"/>
    </source>
</evidence>
<gene>
    <name evidence="3" type="ORF">MSP1404_LOCUS10443</name>
    <name evidence="4" type="ORF">MSP1404_LOCUS10444</name>
</gene>
<dbReference type="CDD" id="cd23161">
    <property type="entry name" value="Prefoldin_6"/>
    <property type="match status" value="1"/>
</dbReference>
<dbReference type="EMBL" id="HBEV01013409">
    <property type="protein sequence ID" value="CAD8593039.1"/>
    <property type="molecule type" value="Transcribed_RNA"/>
</dbReference>
<protein>
    <recommendedName>
        <fullName evidence="5">Prefoldin</fullName>
    </recommendedName>
</protein>
<dbReference type="Pfam" id="PF01920">
    <property type="entry name" value="Prefoldin_2"/>
    <property type="match status" value="1"/>
</dbReference>
<evidence type="ECO:0000313" key="4">
    <source>
        <dbReference type="EMBL" id="CAD8593040.1"/>
    </source>
</evidence>
<proteinExistence type="inferred from homology"/>
<dbReference type="InterPro" id="IPR009053">
    <property type="entry name" value="Prefoldin"/>
</dbReference>
<dbReference type="SUPFAM" id="SSF46579">
    <property type="entry name" value="Prefoldin"/>
    <property type="match status" value="1"/>
</dbReference>
<dbReference type="EMBL" id="HBEV01013410">
    <property type="protein sequence ID" value="CAD8593040.1"/>
    <property type="molecule type" value="Transcribed_RNA"/>
</dbReference>
<dbReference type="AlphaFoldDB" id="A0A6U2DWQ7"/>
<evidence type="ECO:0000256" key="2">
    <source>
        <dbReference type="ARBA" id="ARBA00023186"/>
    </source>
</evidence>
<dbReference type="FunFam" id="1.10.287.370:FF:000003">
    <property type="entry name" value="Prefoldin subunit 6"/>
    <property type="match status" value="1"/>
</dbReference>
<dbReference type="GO" id="GO:0006457">
    <property type="term" value="P:protein folding"/>
    <property type="evidence" value="ECO:0007669"/>
    <property type="project" value="InterPro"/>
</dbReference>
<dbReference type="GO" id="GO:0016272">
    <property type="term" value="C:prefoldin complex"/>
    <property type="evidence" value="ECO:0007669"/>
    <property type="project" value="InterPro"/>
</dbReference>
<comment type="similarity">
    <text evidence="1">Belongs to the prefoldin subunit beta family.</text>
</comment>
<dbReference type="InterPro" id="IPR002777">
    <property type="entry name" value="PFD_beta-like"/>
</dbReference>
<dbReference type="GO" id="GO:0051082">
    <property type="term" value="F:unfolded protein binding"/>
    <property type="evidence" value="ECO:0007669"/>
    <property type="project" value="InterPro"/>
</dbReference>
<evidence type="ECO:0008006" key="5">
    <source>
        <dbReference type="Google" id="ProtNLM"/>
    </source>
</evidence>
<dbReference type="GO" id="GO:0051087">
    <property type="term" value="F:protein-folding chaperone binding"/>
    <property type="evidence" value="ECO:0007669"/>
    <property type="project" value="TreeGrafter"/>
</dbReference>
<dbReference type="GO" id="GO:0005737">
    <property type="term" value="C:cytoplasm"/>
    <property type="evidence" value="ECO:0007669"/>
    <property type="project" value="TreeGrafter"/>
</dbReference>
<dbReference type="GO" id="GO:0051131">
    <property type="term" value="P:chaperone-mediated protein complex assembly"/>
    <property type="evidence" value="ECO:0007669"/>
    <property type="project" value="TreeGrafter"/>
</dbReference>
<sequence>MSAIEALRDKISLEANDLHSLQRDLSRNMNSRRQFAHQYSENDLVHKELERLDNDAKVYKLIGPALIRQDKVEAISNVAKRMGFIEHETSRLDNAIKGLESKQDGKQKVVAELQKKLQHMHAYVQS</sequence>
<organism evidence="4">
    <name type="scientific">Micromonas pusilla</name>
    <name type="common">Picoplanktonic green alga</name>
    <name type="synonym">Chromulina pusilla</name>
    <dbReference type="NCBI Taxonomy" id="38833"/>
    <lineage>
        <taxon>Eukaryota</taxon>
        <taxon>Viridiplantae</taxon>
        <taxon>Chlorophyta</taxon>
        <taxon>Mamiellophyceae</taxon>
        <taxon>Mamiellales</taxon>
        <taxon>Mamiellaceae</taxon>
        <taxon>Micromonas</taxon>
    </lineage>
</organism>
<dbReference type="PANTHER" id="PTHR21431:SF0">
    <property type="entry name" value="PREFOLDIN SUBUNIT 6"/>
    <property type="match status" value="1"/>
</dbReference>
<name>A0A6U2DWQ7_MICPS</name>
<dbReference type="PANTHER" id="PTHR21431">
    <property type="entry name" value="PREFOLDIN SUBUNIT 6"/>
    <property type="match status" value="1"/>
</dbReference>
<reference evidence="4" key="1">
    <citation type="submission" date="2021-01" db="EMBL/GenBank/DDBJ databases">
        <authorList>
            <person name="Corre E."/>
            <person name="Pelletier E."/>
            <person name="Niang G."/>
            <person name="Scheremetjew M."/>
            <person name="Finn R."/>
            <person name="Kale V."/>
            <person name="Holt S."/>
            <person name="Cochrane G."/>
            <person name="Meng A."/>
            <person name="Brown T."/>
            <person name="Cohen L."/>
        </authorList>
    </citation>
    <scope>NUCLEOTIDE SEQUENCE</scope>
    <source>
        <strain evidence="4">CCMP494</strain>
    </source>
</reference>